<comment type="similarity">
    <text evidence="1">Belongs to the GTR/RAG GTP-binding protein family.</text>
</comment>
<dbReference type="Gene3D" id="3.40.50.300">
    <property type="entry name" value="P-loop containing nucleotide triphosphate hydrolases"/>
    <property type="match status" value="1"/>
</dbReference>
<dbReference type="GO" id="GO:0005634">
    <property type="term" value="C:nucleus"/>
    <property type="evidence" value="ECO:0007669"/>
    <property type="project" value="TreeGrafter"/>
</dbReference>
<dbReference type="Gene3D" id="3.30.450.190">
    <property type="match status" value="1"/>
</dbReference>
<dbReference type="OrthoDB" id="26136at2759"/>
<dbReference type="AlphaFoldDB" id="A0A1J4MV78"/>
<evidence type="ECO:0000256" key="3">
    <source>
        <dbReference type="ARBA" id="ARBA00023134"/>
    </source>
</evidence>
<keyword evidence="3" id="KW-0342">GTP-binding</keyword>
<dbReference type="Proteomes" id="UP000186804">
    <property type="component" value="Unassembled WGS sequence"/>
</dbReference>
<reference evidence="4 5" key="1">
    <citation type="submission" date="2016-10" db="EMBL/GenBank/DDBJ databases">
        <title>Reductive evolution of mitochondrial metabolism and differential evolution of invasion-related proteins in Cryptosporidium.</title>
        <authorList>
            <person name="Liu S."/>
            <person name="Roellig D.M."/>
            <person name="Guo Y."/>
            <person name="Li N."/>
            <person name="Frace M.A."/>
            <person name="Tang K."/>
            <person name="Zhang L."/>
            <person name="Feng Y."/>
            <person name="Xiao L."/>
        </authorList>
    </citation>
    <scope>NUCLEOTIDE SEQUENCE [LARGE SCALE GENOMIC DNA]</scope>
    <source>
        <strain evidence="4">30847</strain>
    </source>
</reference>
<dbReference type="EMBL" id="LRBS01000040">
    <property type="protein sequence ID" value="OII77323.1"/>
    <property type="molecule type" value="Genomic_DNA"/>
</dbReference>
<proteinExistence type="inferred from homology"/>
<protein>
    <submittedName>
        <fullName evidence="4">GTP-binding protein RAG C</fullName>
    </submittedName>
</protein>
<evidence type="ECO:0000256" key="1">
    <source>
        <dbReference type="ARBA" id="ARBA00007756"/>
    </source>
</evidence>
<evidence type="ECO:0000256" key="2">
    <source>
        <dbReference type="ARBA" id="ARBA00022741"/>
    </source>
</evidence>
<keyword evidence="2" id="KW-0547">Nucleotide-binding</keyword>
<dbReference type="GO" id="GO:0003924">
    <property type="term" value="F:GTPase activity"/>
    <property type="evidence" value="ECO:0007669"/>
    <property type="project" value="TreeGrafter"/>
</dbReference>
<dbReference type="InterPro" id="IPR006762">
    <property type="entry name" value="Gtr1_RagA"/>
</dbReference>
<dbReference type="SUPFAM" id="SSF52540">
    <property type="entry name" value="P-loop containing nucleoside triphosphate hydrolases"/>
    <property type="match status" value="1"/>
</dbReference>
<dbReference type="GO" id="GO:0009267">
    <property type="term" value="P:cellular response to starvation"/>
    <property type="evidence" value="ECO:0007669"/>
    <property type="project" value="TreeGrafter"/>
</dbReference>
<dbReference type="GO" id="GO:1904263">
    <property type="term" value="P:positive regulation of TORC1 signaling"/>
    <property type="evidence" value="ECO:0007669"/>
    <property type="project" value="TreeGrafter"/>
</dbReference>
<dbReference type="GO" id="GO:1990131">
    <property type="term" value="C:Gtr1-Gtr2 GTPase complex"/>
    <property type="evidence" value="ECO:0007669"/>
    <property type="project" value="TreeGrafter"/>
</dbReference>
<dbReference type="InterPro" id="IPR027417">
    <property type="entry name" value="P-loop_NTPase"/>
</dbReference>
<dbReference type="VEuPathDB" id="CryptoDB:cand_009720"/>
<dbReference type="GeneID" id="92365157"/>
<organism evidence="4 5">
    <name type="scientific">Cryptosporidium andersoni</name>
    <dbReference type="NCBI Taxonomy" id="117008"/>
    <lineage>
        <taxon>Eukaryota</taxon>
        <taxon>Sar</taxon>
        <taxon>Alveolata</taxon>
        <taxon>Apicomplexa</taxon>
        <taxon>Conoidasida</taxon>
        <taxon>Coccidia</taxon>
        <taxon>Eucoccidiorida</taxon>
        <taxon>Eimeriorina</taxon>
        <taxon>Cryptosporidiidae</taxon>
        <taxon>Cryptosporidium</taxon>
    </lineage>
</organism>
<dbReference type="RefSeq" id="XP_067069169.1">
    <property type="nucleotide sequence ID" value="XM_067211211.1"/>
</dbReference>
<sequence length="392" mass="44633">MLRRITNNILLDNNDTDINNKRIITLSSIPSKDTNNSNIKSNKSNISHIPDNLKSIVSTSMQDNILQRIFPQELDRNIFNEDIPLIMFCGISNSGKTSIINVVYNNVPPHESSLSAPTQHGNIIRTNSNSKLFTSIGIIDLPGQGSIQDILINEVILSKISSIVYVIDAQNEPYTNEISRGKNLFKRAIKANSNIKIDIFLHKVDTEIFAVDDFKLECQRDIYEKISTFISEDGFEIDIRFHFTSIYDYSILEAISKVTQKIFPYSQTLERLLDLLVVSCRFEKVLLMDIYSRTFLVSDSSLFDPLGFELCADILNVITEINDIYSGNNNLSRNISELSCSIQLNTGYTLYIRSIDNNFVIACIVRNENFDKPYLVNLNVDIFRKVLIMNLI</sequence>
<dbReference type="PANTHER" id="PTHR11259:SF2">
    <property type="entry name" value="GH16429P"/>
    <property type="match status" value="1"/>
</dbReference>
<gene>
    <name evidence="4" type="ORF">cand_009720</name>
</gene>
<evidence type="ECO:0000313" key="5">
    <source>
        <dbReference type="Proteomes" id="UP000186804"/>
    </source>
</evidence>
<evidence type="ECO:0000313" key="4">
    <source>
        <dbReference type="EMBL" id="OII77323.1"/>
    </source>
</evidence>
<keyword evidence="5" id="KW-1185">Reference proteome</keyword>
<dbReference type="GO" id="GO:0010507">
    <property type="term" value="P:negative regulation of autophagy"/>
    <property type="evidence" value="ECO:0007669"/>
    <property type="project" value="TreeGrafter"/>
</dbReference>
<dbReference type="Pfam" id="PF04670">
    <property type="entry name" value="Gtr1_RagA"/>
    <property type="match status" value="1"/>
</dbReference>
<dbReference type="GO" id="GO:0005764">
    <property type="term" value="C:lysosome"/>
    <property type="evidence" value="ECO:0007669"/>
    <property type="project" value="TreeGrafter"/>
</dbReference>
<dbReference type="GO" id="GO:0005525">
    <property type="term" value="F:GTP binding"/>
    <property type="evidence" value="ECO:0007669"/>
    <property type="project" value="UniProtKB-KW"/>
</dbReference>
<name>A0A1J4MV78_9CRYT</name>
<accession>A0A1J4MV78</accession>
<comment type="caution">
    <text evidence="4">The sequence shown here is derived from an EMBL/GenBank/DDBJ whole genome shotgun (WGS) entry which is preliminary data.</text>
</comment>
<dbReference type="PANTHER" id="PTHR11259">
    <property type="entry name" value="RAS-RELATED GTP BINDING RAG/GTR YEAST"/>
    <property type="match status" value="1"/>
</dbReference>